<evidence type="ECO:0000313" key="3">
    <source>
        <dbReference type="Proteomes" id="UP000509510"/>
    </source>
</evidence>
<evidence type="ECO:0000256" key="1">
    <source>
        <dbReference type="SAM" id="MobiDB-lite"/>
    </source>
</evidence>
<dbReference type="GeneID" id="55988173"/>
<sequence length="75" mass="8556">MSQPNGHHIQPQALTSENLSQIQGQAPSDTSLQRYLQARPKSQPYYLPDRAPDRESHQQQLKEQMAQIEAKFNVA</sequence>
<feature type="region of interest" description="Disordered" evidence="1">
    <location>
        <begin position="43"/>
        <end position="64"/>
    </location>
</feature>
<organism evidence="2 3">
    <name type="scientific">Talaromyces rugulosus</name>
    <name type="common">Penicillium rugulosum</name>
    <dbReference type="NCBI Taxonomy" id="121627"/>
    <lineage>
        <taxon>Eukaryota</taxon>
        <taxon>Fungi</taxon>
        <taxon>Dikarya</taxon>
        <taxon>Ascomycota</taxon>
        <taxon>Pezizomycotina</taxon>
        <taxon>Eurotiomycetes</taxon>
        <taxon>Eurotiomycetidae</taxon>
        <taxon>Eurotiales</taxon>
        <taxon>Trichocomaceae</taxon>
        <taxon>Talaromyces</taxon>
        <taxon>Talaromyces sect. Islandici</taxon>
    </lineage>
</organism>
<dbReference type="KEGG" id="trg:TRUGW13939_00660"/>
<dbReference type="OrthoDB" id="4222321at2759"/>
<gene>
    <name evidence="2" type="ORF">TRUGW13939_00660</name>
</gene>
<proteinExistence type="predicted"/>
<dbReference type="EMBL" id="CP055898">
    <property type="protein sequence ID" value="QKX53581.1"/>
    <property type="molecule type" value="Genomic_DNA"/>
</dbReference>
<evidence type="ECO:0000313" key="2">
    <source>
        <dbReference type="EMBL" id="QKX53581.1"/>
    </source>
</evidence>
<keyword evidence="3" id="KW-1185">Reference proteome</keyword>
<name>A0A7H8QJ60_TALRU</name>
<protein>
    <submittedName>
        <fullName evidence="2">Uncharacterized protein</fullName>
    </submittedName>
</protein>
<accession>A0A7H8QJ60</accession>
<dbReference type="AlphaFoldDB" id="A0A7H8QJ60"/>
<dbReference type="RefSeq" id="XP_035339760.1">
    <property type="nucleotide sequence ID" value="XM_035483867.1"/>
</dbReference>
<dbReference type="Proteomes" id="UP000509510">
    <property type="component" value="Chromosome I"/>
</dbReference>
<reference evidence="3" key="1">
    <citation type="submission" date="2020-06" db="EMBL/GenBank/DDBJ databases">
        <title>A chromosome-scale genome assembly of Talaromyces rugulosus W13939.</title>
        <authorList>
            <person name="Wang B."/>
            <person name="Guo L."/>
            <person name="Ye K."/>
            <person name="Wang L."/>
        </authorList>
    </citation>
    <scope>NUCLEOTIDE SEQUENCE [LARGE SCALE GENOMIC DNA]</scope>
    <source>
        <strain evidence="3">W13939</strain>
    </source>
</reference>